<dbReference type="Proteomes" id="UP000038009">
    <property type="component" value="Unassembled WGS sequence"/>
</dbReference>
<organism evidence="2 3">
    <name type="scientific">Leptomonas seymouri</name>
    <dbReference type="NCBI Taxonomy" id="5684"/>
    <lineage>
        <taxon>Eukaryota</taxon>
        <taxon>Discoba</taxon>
        <taxon>Euglenozoa</taxon>
        <taxon>Kinetoplastea</taxon>
        <taxon>Metakinetoplastina</taxon>
        <taxon>Trypanosomatida</taxon>
        <taxon>Trypanosomatidae</taxon>
        <taxon>Leishmaniinae</taxon>
        <taxon>Leptomonas</taxon>
    </lineage>
</organism>
<dbReference type="OrthoDB" id="272882at2759"/>
<keyword evidence="3" id="KW-1185">Reference proteome</keyword>
<dbReference type="EMBL" id="LJSK01000017">
    <property type="protein sequence ID" value="KPI89781.1"/>
    <property type="molecule type" value="Genomic_DNA"/>
</dbReference>
<accession>A0A0N1I147</accession>
<feature type="signal peptide" evidence="1">
    <location>
        <begin position="1"/>
        <end position="25"/>
    </location>
</feature>
<dbReference type="VEuPathDB" id="TriTrypDB:Lsey_0017_0600"/>
<feature type="chain" id="PRO_5005873633" evidence="1">
    <location>
        <begin position="26"/>
        <end position="1601"/>
    </location>
</feature>
<proteinExistence type="predicted"/>
<reference evidence="2 3" key="1">
    <citation type="journal article" date="2015" name="PLoS Pathog.">
        <title>Leptomonas seymouri: Adaptations to the Dixenous Life Cycle Analyzed by Genome Sequencing, Transcriptome Profiling and Co-infection with Leishmania donovani.</title>
        <authorList>
            <person name="Kraeva N."/>
            <person name="Butenko A."/>
            <person name="Hlavacova J."/>
            <person name="Kostygov A."/>
            <person name="Myskova J."/>
            <person name="Grybchuk D."/>
            <person name="Lestinova T."/>
            <person name="Votypka J."/>
            <person name="Volf P."/>
            <person name="Opperdoes F."/>
            <person name="Flegontov P."/>
            <person name="Lukes J."/>
            <person name="Yurchenko V."/>
        </authorList>
    </citation>
    <scope>NUCLEOTIDE SEQUENCE [LARGE SCALE GENOMIC DNA]</scope>
    <source>
        <strain evidence="2 3">ATCC 30220</strain>
    </source>
</reference>
<sequence length="1601" mass="169097">MKSFRRWQAVCAAALLTLLLCDALALSPRYAVKAATERVGESGFNPTAFTNLVQLTEAVLAPAWGTGGYAYTMNGMNVNRTSSLRPVCVHTRASPSLVAAPFTFSMFDAQFSPLYSVAAGITSANAIGQLDLQKCCYISLADVAPAPPFYSGTSKDACTAAFVSQDAQCAFGSEDALAHNLTADALISGTSTAEELAQTTMSLPASGLSASELFALFLNDYLPQRAWLRTAVPRSLDLLYTAMQAARVFHSSTASLVDADETADMQRAIASEWNTYLWSVYGPQLRRKWDLFYRFATATLTKGGIAPSLKLSASRSKWENSITGISSPARVTTCPLVDGWLPLRYSPEDVNVARLAQFMEAALKGLTDALAAIRRSSNKSTRVAQSDDLLFHLIRSAYCVTITNLFSLIALLDRPFLQAISSVWLDAANHSDSWAWQTMRAASVTGAVHNASAFQSLVATQVRALSSSLSAASEKSFVSCLTVFLDPTTPLTSATVVSPSDCVRQFLETREASVSLSESFTVLFELGKLSAASSASSVPGITRYESVVHLPSGGGSATTPLKWFMVQESELPLTAQTSVVTPTPPSPPHRDPCTAKTQSLALARDWGLPEECAEGTYLVEGSTACATCPSACAALWSGLRSTAVPVYCPGDGLLHACPPRPADAVYAGSTSGGQRGPYAVCRYACTSAYAAPMNYSCLSVSGMYYDTYATGNADIYNGGGLLRCAGPASLFPTSSPARSQTRLYTFVGSGTTNAPLSCPFTLLHRATSSAVTLKALEATGLAPPPPFFQIGTSVASAPASTSPVSSSFLVSRSGVTWEVEVQLNATQMYAMHAALRQSLKKQSREVSAGADGTAVATSSTIAHELVAWQKITADRSMSSAGEAERVLAWYLVSTLHYAANGSSSSSNCNAHFSLGCGATVSLQLLLNLSISTSPSPPSLVSTSSTHAASTNATNPAPASLIVLSSAWSWSPSSSHVASSPMSTSTYRAVFNRQTNTVAFFVDGSKAPLSAAPVTVDWPLWTPTATAKATASPTSSLAMELRESSFFLSVGGWVAGYTEARQWLLFTQAATNPGSHTTSGSATLPLYYDYLPGMVTRLSSAASLIHAFQGTLQAAESSWKEQAAAKAPAQGQHVAQLTSLTDLAHYVSATPAVASSVSGALNALALLATKGLDGVCRPSYGVLPTSRSDSACELCMKGGYTVMRVVAAAAGKNRCACIPQRIAAISTEAFTRRQVSVCQARKGGPAMPRSSLTAAATLYVDGDTVDRENATAARIPLGWYVAAAGNAFAVPTTSLVTSVTCALGLTYPATKMTSTAAPFNTSVFLQYATGLGGEMCEARAAAYGGAPSAVHGKSSMTKPTYTGTRLYSTRLRAPALSTAVITLKNNSALFADQTVLTVGVRNYALLPFYAMHSLLQMEQLTEYQLSFLAYALRSATVSAKLDCGGDQREGSAARDFQWASESALDTSVLWLNITEAITHDCTLTLRVTSAASAASESGVPLPSWPHSYLRVPPSIPPSSFFESSPTLMYVVRAPSTAFTPVSKHSVLSEMNSFLISACMAVLSVILGACRAFSHHPPSLDLLPWRRYEQMIEAEAHEELYSW</sequence>
<gene>
    <name evidence="2" type="ORF">ABL78_1161</name>
</gene>
<keyword evidence="1" id="KW-0732">Signal</keyword>
<evidence type="ECO:0000313" key="2">
    <source>
        <dbReference type="EMBL" id="KPI89781.1"/>
    </source>
</evidence>
<name>A0A0N1I147_LEPSE</name>
<evidence type="ECO:0000313" key="3">
    <source>
        <dbReference type="Proteomes" id="UP000038009"/>
    </source>
</evidence>
<comment type="caution">
    <text evidence="2">The sequence shown here is derived from an EMBL/GenBank/DDBJ whole genome shotgun (WGS) entry which is preliminary data.</text>
</comment>
<dbReference type="OMA" id="TVDWPLW"/>
<evidence type="ECO:0000256" key="1">
    <source>
        <dbReference type="SAM" id="SignalP"/>
    </source>
</evidence>
<protein>
    <submittedName>
        <fullName evidence="2">Uncharacterized protein</fullName>
    </submittedName>
</protein>